<feature type="region of interest" description="Disordered" evidence="1">
    <location>
        <begin position="1"/>
        <end position="41"/>
    </location>
</feature>
<name>A0A2G9YRK4_9BACT</name>
<dbReference type="EMBL" id="PCRM01000014">
    <property type="protein sequence ID" value="PIP21822.1"/>
    <property type="molecule type" value="Genomic_DNA"/>
</dbReference>
<evidence type="ECO:0000256" key="1">
    <source>
        <dbReference type="SAM" id="MobiDB-lite"/>
    </source>
</evidence>
<evidence type="ECO:0000313" key="3">
    <source>
        <dbReference type="Proteomes" id="UP000231567"/>
    </source>
</evidence>
<protein>
    <submittedName>
        <fullName evidence="2">Uncharacterized protein</fullName>
    </submittedName>
</protein>
<comment type="caution">
    <text evidence="2">The sequence shown here is derived from an EMBL/GenBank/DDBJ whole genome shotgun (WGS) entry which is preliminary data.</text>
</comment>
<reference evidence="2 3" key="1">
    <citation type="submission" date="2017-09" db="EMBL/GenBank/DDBJ databases">
        <title>Depth-based differentiation of microbial function through sediment-hosted aquifers and enrichment of novel symbionts in the deep terrestrial subsurface.</title>
        <authorList>
            <person name="Probst A.J."/>
            <person name="Ladd B."/>
            <person name="Jarett J.K."/>
            <person name="Geller-Mcgrath D.E."/>
            <person name="Sieber C.M."/>
            <person name="Emerson J.B."/>
            <person name="Anantharaman K."/>
            <person name="Thomas B.C."/>
            <person name="Malmstrom R."/>
            <person name="Stieglmeier M."/>
            <person name="Klingl A."/>
            <person name="Woyke T."/>
            <person name="Ryan C.M."/>
            <person name="Banfield J.F."/>
        </authorList>
    </citation>
    <scope>NUCLEOTIDE SEQUENCE [LARGE SCALE GENOMIC DNA]</scope>
    <source>
        <strain evidence="2">CG23_combo_of_CG06-09_8_20_14_all_40_13</strain>
    </source>
</reference>
<feature type="compositionally biased region" description="Basic and acidic residues" evidence="1">
    <location>
        <begin position="8"/>
        <end position="18"/>
    </location>
</feature>
<evidence type="ECO:0000313" key="2">
    <source>
        <dbReference type="EMBL" id="PIP21822.1"/>
    </source>
</evidence>
<gene>
    <name evidence="2" type="ORF">COX39_00800</name>
</gene>
<feature type="compositionally biased region" description="Basic and acidic residues" evidence="1">
    <location>
        <begin position="31"/>
        <end position="41"/>
    </location>
</feature>
<dbReference type="AlphaFoldDB" id="A0A2G9YRK4"/>
<proteinExistence type="predicted"/>
<organism evidence="2 3">
    <name type="scientific">Candidatus Nealsonbacteria bacterium CG23_combo_of_CG06-09_8_20_14_all_40_13</name>
    <dbReference type="NCBI Taxonomy" id="1974724"/>
    <lineage>
        <taxon>Bacteria</taxon>
        <taxon>Candidatus Nealsoniibacteriota</taxon>
    </lineage>
</organism>
<accession>A0A2G9YRK4</accession>
<sequence length="62" mass="7238">MQLSEPVAEAKRVLKNRSETPAYKVGWQPHRKTEQQRGRSCKRDNFWGAASDYLESHFSKSE</sequence>
<dbReference type="Proteomes" id="UP000231567">
    <property type="component" value="Unassembled WGS sequence"/>
</dbReference>